<organism evidence="5">
    <name type="scientific">Telmatobacter sp. DSM 110680</name>
    <dbReference type="NCBI Taxonomy" id="3036704"/>
    <lineage>
        <taxon>Bacteria</taxon>
        <taxon>Pseudomonadati</taxon>
        <taxon>Acidobacteriota</taxon>
        <taxon>Terriglobia</taxon>
        <taxon>Terriglobales</taxon>
        <taxon>Acidobacteriaceae</taxon>
        <taxon>Telmatobacter</taxon>
    </lineage>
</organism>
<dbReference type="GO" id="GO:0005829">
    <property type="term" value="C:cytosol"/>
    <property type="evidence" value="ECO:0007669"/>
    <property type="project" value="TreeGrafter"/>
</dbReference>
<dbReference type="PANTHER" id="PTHR47894:SF1">
    <property type="entry name" value="HTH-TYPE TRANSCRIPTIONAL REGULATOR VQSM"/>
    <property type="match status" value="1"/>
</dbReference>
<dbReference type="InterPro" id="IPR018060">
    <property type="entry name" value="HTH_AraC"/>
</dbReference>
<evidence type="ECO:0000256" key="3">
    <source>
        <dbReference type="ARBA" id="ARBA00023163"/>
    </source>
</evidence>
<keyword evidence="2" id="KW-0238">DNA-binding</keyword>
<evidence type="ECO:0000256" key="1">
    <source>
        <dbReference type="ARBA" id="ARBA00023015"/>
    </source>
</evidence>
<protein>
    <submittedName>
        <fullName evidence="5">AraC family transcriptional regulator ligand-binding domain-containing protein</fullName>
    </submittedName>
</protein>
<dbReference type="PANTHER" id="PTHR47894">
    <property type="entry name" value="HTH-TYPE TRANSCRIPTIONAL REGULATOR GADX"/>
    <property type="match status" value="1"/>
</dbReference>
<dbReference type="Gene3D" id="1.10.10.60">
    <property type="entry name" value="Homeodomain-like"/>
    <property type="match status" value="1"/>
</dbReference>
<dbReference type="PROSITE" id="PS01124">
    <property type="entry name" value="HTH_ARAC_FAMILY_2"/>
    <property type="match status" value="1"/>
</dbReference>
<feature type="domain" description="HTH araC/xylS-type" evidence="4">
    <location>
        <begin position="232"/>
        <end position="330"/>
    </location>
</feature>
<dbReference type="EMBL" id="CP121196">
    <property type="protein sequence ID" value="XBH17825.1"/>
    <property type="molecule type" value="Genomic_DNA"/>
</dbReference>
<dbReference type="Pfam" id="PF12625">
    <property type="entry name" value="Arabinose_bd"/>
    <property type="match status" value="1"/>
</dbReference>
<dbReference type="RefSeq" id="WP_348263050.1">
    <property type="nucleotide sequence ID" value="NZ_CP121196.1"/>
</dbReference>
<dbReference type="AlphaFoldDB" id="A0AAU7DL73"/>
<dbReference type="SUPFAM" id="SSF46689">
    <property type="entry name" value="Homeodomain-like"/>
    <property type="match status" value="1"/>
</dbReference>
<dbReference type="SMART" id="SM00342">
    <property type="entry name" value="HTH_ARAC"/>
    <property type="match status" value="1"/>
</dbReference>
<reference evidence="5" key="1">
    <citation type="submission" date="2023-03" db="EMBL/GenBank/DDBJ databases">
        <title>Edaphobacter sp.</title>
        <authorList>
            <person name="Huber K.J."/>
            <person name="Papendorf J."/>
            <person name="Pilke C."/>
            <person name="Bunk B."/>
            <person name="Sproeer C."/>
            <person name="Pester M."/>
        </authorList>
    </citation>
    <scope>NUCLEOTIDE SEQUENCE</scope>
    <source>
        <strain evidence="5">DSM 110680</strain>
    </source>
</reference>
<name>A0AAU7DL73_9BACT</name>
<dbReference type="GO" id="GO:0000976">
    <property type="term" value="F:transcription cis-regulatory region binding"/>
    <property type="evidence" value="ECO:0007669"/>
    <property type="project" value="TreeGrafter"/>
</dbReference>
<dbReference type="InterPro" id="IPR032687">
    <property type="entry name" value="AraC-type_N"/>
</dbReference>
<dbReference type="InterPro" id="IPR009057">
    <property type="entry name" value="Homeodomain-like_sf"/>
</dbReference>
<gene>
    <name evidence="5" type="ORF">P8935_00490</name>
</gene>
<dbReference type="GO" id="GO:0003700">
    <property type="term" value="F:DNA-binding transcription factor activity"/>
    <property type="evidence" value="ECO:0007669"/>
    <property type="project" value="InterPro"/>
</dbReference>
<evidence type="ECO:0000259" key="4">
    <source>
        <dbReference type="PROSITE" id="PS01124"/>
    </source>
</evidence>
<sequence length="337" mass="38590">MLKRFRVPGRLALKLKEHGVSVVAVLRKAGLPRDLFEQTRVLVSTEELFALWNAVEVVSSDPLMGVKLGIETKTERFHPMAIAALSTQNLVTATEHLARYKKLTAPEEILNKLGKQEFSVAFRWLLAVDAEPHVLTDYCFSWMISLARHGTGTQLNPLRVEYVQQRQNLRVLERSFGCKAVCGAPRNAIIFRASDATTPFVTRNVELLELLAPQFEEQLRQYTEKEEDSFIELVRRAIQDRLTGERPSMDVISETLHMSSRTLQRRLQESGSSFQRVLDEARHQMARYYLSNSVLELNETAYLLGFEDPNSFGRAFRTWEGVPPSDWRETHRTADVN</sequence>
<evidence type="ECO:0000256" key="2">
    <source>
        <dbReference type="ARBA" id="ARBA00023125"/>
    </source>
</evidence>
<keyword evidence="3" id="KW-0804">Transcription</keyword>
<proteinExistence type="predicted"/>
<evidence type="ECO:0000313" key="5">
    <source>
        <dbReference type="EMBL" id="XBH17825.1"/>
    </source>
</evidence>
<accession>A0AAU7DL73</accession>
<dbReference type="Pfam" id="PF12833">
    <property type="entry name" value="HTH_18"/>
    <property type="match status" value="1"/>
</dbReference>
<keyword evidence="1" id="KW-0805">Transcription regulation</keyword>